<comment type="caution">
    <text evidence="2">The sequence shown here is derived from an EMBL/GenBank/DDBJ whole genome shotgun (WGS) entry which is preliminary data.</text>
</comment>
<evidence type="ECO:0000256" key="1">
    <source>
        <dbReference type="SAM" id="MobiDB-lite"/>
    </source>
</evidence>
<proteinExistence type="predicted"/>
<feature type="region of interest" description="Disordered" evidence="1">
    <location>
        <begin position="90"/>
        <end position="109"/>
    </location>
</feature>
<protein>
    <submittedName>
        <fullName evidence="2">Uncharacterized protein</fullName>
    </submittedName>
</protein>
<organism evidence="2 3">
    <name type="scientific">Vespula vulgaris</name>
    <name type="common">Yellow jacket</name>
    <name type="synonym">Wasp</name>
    <dbReference type="NCBI Taxonomy" id="7454"/>
    <lineage>
        <taxon>Eukaryota</taxon>
        <taxon>Metazoa</taxon>
        <taxon>Ecdysozoa</taxon>
        <taxon>Arthropoda</taxon>
        <taxon>Hexapoda</taxon>
        <taxon>Insecta</taxon>
        <taxon>Pterygota</taxon>
        <taxon>Neoptera</taxon>
        <taxon>Endopterygota</taxon>
        <taxon>Hymenoptera</taxon>
        <taxon>Apocrita</taxon>
        <taxon>Aculeata</taxon>
        <taxon>Vespoidea</taxon>
        <taxon>Vespidae</taxon>
        <taxon>Vespinae</taxon>
        <taxon>Vespula</taxon>
    </lineage>
</organism>
<gene>
    <name evidence="2" type="ORF">HZH66_011191</name>
</gene>
<keyword evidence="3" id="KW-1185">Reference proteome</keyword>
<feature type="compositionally biased region" description="Low complexity" evidence="1">
    <location>
        <begin position="15"/>
        <end position="58"/>
    </location>
</feature>
<name>A0A834JE61_VESVU</name>
<sequence>MRQFDVPYPVWIEISNSSNGNSSSSNSSSSNNSNSSNSNSNSSSNSSSSDSNSNSNSNRNKRIGNNCPTGVTSVHRARNLKRILRLIYRQESREDRHPIPGVSAFKLPD</sequence>
<feature type="region of interest" description="Disordered" evidence="1">
    <location>
        <begin position="13"/>
        <end position="74"/>
    </location>
</feature>
<reference evidence="2" key="1">
    <citation type="journal article" date="2020" name="G3 (Bethesda)">
        <title>High-Quality Assemblies for Three Invasive Social Wasps from the &lt;i&gt;Vespula&lt;/i&gt; Genus.</title>
        <authorList>
            <person name="Harrop T.W.R."/>
            <person name="Guhlin J."/>
            <person name="McLaughlin G.M."/>
            <person name="Permina E."/>
            <person name="Stockwell P."/>
            <person name="Gilligan J."/>
            <person name="Le Lec M.F."/>
            <person name="Gruber M.A.M."/>
            <person name="Quinn O."/>
            <person name="Lovegrove M."/>
            <person name="Duncan E.J."/>
            <person name="Remnant E.J."/>
            <person name="Van Eeckhoven J."/>
            <person name="Graham B."/>
            <person name="Knapp R.A."/>
            <person name="Langford K.W."/>
            <person name="Kronenberg Z."/>
            <person name="Press M.O."/>
            <person name="Eacker S.M."/>
            <person name="Wilson-Rankin E.E."/>
            <person name="Purcell J."/>
            <person name="Lester P.J."/>
            <person name="Dearden P.K."/>
        </authorList>
    </citation>
    <scope>NUCLEOTIDE SEQUENCE</scope>
    <source>
        <strain evidence="2">Marl-1</strain>
    </source>
</reference>
<dbReference type="AlphaFoldDB" id="A0A834JE61"/>
<evidence type="ECO:0000313" key="2">
    <source>
        <dbReference type="EMBL" id="KAF7386739.1"/>
    </source>
</evidence>
<dbReference type="EMBL" id="JACSEA010000013">
    <property type="protein sequence ID" value="KAF7386739.1"/>
    <property type="molecule type" value="Genomic_DNA"/>
</dbReference>
<accession>A0A834JE61</accession>
<dbReference type="Proteomes" id="UP000614350">
    <property type="component" value="Unassembled WGS sequence"/>
</dbReference>
<evidence type="ECO:0000313" key="3">
    <source>
        <dbReference type="Proteomes" id="UP000614350"/>
    </source>
</evidence>